<comment type="similarity">
    <text evidence="4">Belongs to the cyclin family.</text>
</comment>
<evidence type="ECO:0000256" key="4">
    <source>
        <dbReference type="RuleBase" id="RU000383"/>
    </source>
</evidence>
<name>A0A7S3GGS5_9EUKA</name>
<evidence type="ECO:0008006" key="8">
    <source>
        <dbReference type="Google" id="ProtNLM"/>
    </source>
</evidence>
<dbReference type="GO" id="GO:0016538">
    <property type="term" value="F:cyclin-dependent protein serine/threonine kinase regulator activity"/>
    <property type="evidence" value="ECO:0007669"/>
    <property type="project" value="InterPro"/>
</dbReference>
<evidence type="ECO:0000259" key="5">
    <source>
        <dbReference type="SMART" id="SM00385"/>
    </source>
</evidence>
<feature type="domain" description="Cyclin-like" evidence="5">
    <location>
        <begin position="240"/>
        <end position="332"/>
    </location>
</feature>
<dbReference type="EMBL" id="HBIB01042882">
    <property type="protein sequence ID" value="CAE0265750.1"/>
    <property type="molecule type" value="Transcribed_RNA"/>
</dbReference>
<protein>
    <recommendedName>
        <fullName evidence="8">Cyclin N-terminal domain-containing protein</fullName>
    </recommendedName>
</protein>
<evidence type="ECO:0000256" key="1">
    <source>
        <dbReference type="ARBA" id="ARBA00022618"/>
    </source>
</evidence>
<gene>
    <name evidence="7" type="ORF">PBIL07802_LOCUS28088</name>
</gene>
<organism evidence="7">
    <name type="scientific">Palpitomonas bilix</name>
    <dbReference type="NCBI Taxonomy" id="652834"/>
    <lineage>
        <taxon>Eukaryota</taxon>
        <taxon>Eukaryota incertae sedis</taxon>
    </lineage>
</organism>
<dbReference type="SUPFAM" id="SSF47954">
    <property type="entry name" value="Cyclin-like"/>
    <property type="match status" value="2"/>
</dbReference>
<dbReference type="InterPro" id="IPR004367">
    <property type="entry name" value="Cyclin_C-dom"/>
</dbReference>
<dbReference type="PANTHER" id="PTHR10177">
    <property type="entry name" value="CYCLINS"/>
    <property type="match status" value="1"/>
</dbReference>
<dbReference type="SMART" id="SM01332">
    <property type="entry name" value="Cyclin_C"/>
    <property type="match status" value="1"/>
</dbReference>
<reference evidence="7" key="1">
    <citation type="submission" date="2021-01" db="EMBL/GenBank/DDBJ databases">
        <authorList>
            <person name="Corre E."/>
            <person name="Pelletier E."/>
            <person name="Niang G."/>
            <person name="Scheremetjew M."/>
            <person name="Finn R."/>
            <person name="Kale V."/>
            <person name="Holt S."/>
            <person name="Cochrane G."/>
            <person name="Meng A."/>
            <person name="Brown T."/>
            <person name="Cohen L."/>
        </authorList>
    </citation>
    <scope>NUCLEOTIDE SEQUENCE</scope>
    <source>
        <strain evidence="7">NIES-2562</strain>
    </source>
</reference>
<accession>A0A7S3GGS5</accession>
<dbReference type="GO" id="GO:0051301">
    <property type="term" value="P:cell division"/>
    <property type="evidence" value="ECO:0007669"/>
    <property type="project" value="UniProtKB-KW"/>
</dbReference>
<feature type="domain" description="Cyclin C-terminal" evidence="6">
    <location>
        <begin position="236"/>
        <end position="363"/>
    </location>
</feature>
<proteinExistence type="inferred from homology"/>
<evidence type="ECO:0000256" key="2">
    <source>
        <dbReference type="ARBA" id="ARBA00023127"/>
    </source>
</evidence>
<dbReference type="SMART" id="SM00385">
    <property type="entry name" value="CYCLIN"/>
    <property type="match status" value="2"/>
</dbReference>
<dbReference type="PIRSF" id="PIRSF001771">
    <property type="entry name" value="Cyclin_A_B_D_E"/>
    <property type="match status" value="1"/>
</dbReference>
<dbReference type="Gene3D" id="1.10.472.10">
    <property type="entry name" value="Cyclin-like"/>
    <property type="match status" value="2"/>
</dbReference>
<feature type="domain" description="Cyclin-like" evidence="5">
    <location>
        <begin position="143"/>
        <end position="227"/>
    </location>
</feature>
<sequence length="366" mass="42228">MSRIPSLNTRAALGEITHTFNTAREDVVKPSALTNRSNTARGLTSNLARRRAQKTILPSAQRRIDSELSLKNVDEAVTFIDDLNLANIPDIDSQDAHDPQVVFEYIDDIYKFLRKNELEKRFNHKYMKDQVDINERMRTILVDWLIDVHLKFKLLPETLFLTTNIIDRFLNHKQVARQKFQLVGVTAMLIASKYEEIYAPEVRDFVYITDRAYSKDEILKMERLILATLDFRLTVPTHYTFVKRFIKAAGVGSSSKVSSSTSKKMELLFCYILELAQPHTNYLKYLPSHIDAAALWLARKVLTGDSDWHQVLTKYTQYDDEQLMPCVRELAQLMRNASTAEQKAAYRKYSSARFGEVARLPVPSNL</sequence>
<dbReference type="InterPro" id="IPR013763">
    <property type="entry name" value="Cyclin-like_dom"/>
</dbReference>
<dbReference type="FunFam" id="1.10.472.10:FF:000001">
    <property type="entry name" value="G2/mitotic-specific cyclin"/>
    <property type="match status" value="1"/>
</dbReference>
<dbReference type="InterPro" id="IPR039361">
    <property type="entry name" value="Cyclin"/>
</dbReference>
<dbReference type="Pfam" id="PF00134">
    <property type="entry name" value="Cyclin_N"/>
    <property type="match status" value="1"/>
</dbReference>
<dbReference type="InterPro" id="IPR006671">
    <property type="entry name" value="Cyclin_N"/>
</dbReference>
<dbReference type="AlphaFoldDB" id="A0A7S3GGS5"/>
<dbReference type="GO" id="GO:0044772">
    <property type="term" value="P:mitotic cell cycle phase transition"/>
    <property type="evidence" value="ECO:0007669"/>
    <property type="project" value="InterPro"/>
</dbReference>
<dbReference type="Pfam" id="PF02984">
    <property type="entry name" value="Cyclin_C"/>
    <property type="match status" value="1"/>
</dbReference>
<keyword evidence="2 4" id="KW-0195">Cyclin</keyword>
<evidence type="ECO:0000256" key="3">
    <source>
        <dbReference type="ARBA" id="ARBA00023306"/>
    </source>
</evidence>
<dbReference type="InterPro" id="IPR046965">
    <property type="entry name" value="Cyclin_A/B-like"/>
</dbReference>
<evidence type="ECO:0000313" key="7">
    <source>
        <dbReference type="EMBL" id="CAE0265750.1"/>
    </source>
</evidence>
<evidence type="ECO:0000259" key="6">
    <source>
        <dbReference type="SMART" id="SM01332"/>
    </source>
</evidence>
<keyword evidence="1" id="KW-0132">Cell division</keyword>
<dbReference type="InterPro" id="IPR036915">
    <property type="entry name" value="Cyclin-like_sf"/>
</dbReference>
<keyword evidence="3" id="KW-0131">Cell cycle</keyword>